<feature type="compositionally biased region" description="Basic and acidic residues" evidence="7">
    <location>
        <begin position="111"/>
        <end position="131"/>
    </location>
</feature>
<dbReference type="PROSITE" id="PS50082">
    <property type="entry name" value="WD_REPEATS_2"/>
    <property type="match status" value="1"/>
</dbReference>
<feature type="compositionally biased region" description="Basic and acidic residues" evidence="7">
    <location>
        <begin position="342"/>
        <end position="364"/>
    </location>
</feature>
<dbReference type="SUPFAM" id="SSF50998">
    <property type="entry name" value="Quinoprotein alcohol dehydrogenase-like"/>
    <property type="match status" value="1"/>
</dbReference>
<reference evidence="8 9" key="1">
    <citation type="journal article" date="2021" name="Elife">
        <title>Chloroplast acquisition without the gene transfer in kleptoplastic sea slugs, Plakobranchus ocellatus.</title>
        <authorList>
            <person name="Maeda T."/>
            <person name="Takahashi S."/>
            <person name="Yoshida T."/>
            <person name="Shimamura S."/>
            <person name="Takaki Y."/>
            <person name="Nagai Y."/>
            <person name="Toyoda A."/>
            <person name="Suzuki Y."/>
            <person name="Arimoto A."/>
            <person name="Ishii H."/>
            <person name="Satoh N."/>
            <person name="Nishiyama T."/>
            <person name="Hasebe M."/>
            <person name="Maruyama T."/>
            <person name="Minagawa J."/>
            <person name="Obokata J."/>
            <person name="Shigenobu S."/>
        </authorList>
    </citation>
    <scope>NUCLEOTIDE SEQUENCE [LARGE SCALE GENOMIC DNA]</scope>
</reference>
<feature type="compositionally biased region" description="Basic and acidic residues" evidence="7">
    <location>
        <begin position="258"/>
        <end position="273"/>
    </location>
</feature>
<feature type="compositionally biased region" description="Basic and acidic residues" evidence="7">
    <location>
        <begin position="224"/>
        <end position="251"/>
    </location>
</feature>
<dbReference type="EMBL" id="BLXT01002514">
    <property type="protein sequence ID" value="GFN95551.1"/>
    <property type="molecule type" value="Genomic_DNA"/>
</dbReference>
<gene>
    <name evidence="8" type="ORF">PoB_002205700</name>
</gene>
<dbReference type="SMART" id="SM00320">
    <property type="entry name" value="WD40"/>
    <property type="match status" value="8"/>
</dbReference>
<proteinExistence type="predicted"/>
<evidence type="ECO:0000256" key="7">
    <source>
        <dbReference type="SAM" id="MobiDB-lite"/>
    </source>
</evidence>
<evidence type="ECO:0000313" key="8">
    <source>
        <dbReference type="EMBL" id="GFN95551.1"/>
    </source>
</evidence>
<protein>
    <recommendedName>
        <fullName evidence="5">Cilia- and flagella-associated protein 251</fullName>
    </recommendedName>
</protein>
<feature type="repeat" description="WD" evidence="6">
    <location>
        <begin position="851"/>
        <end position="892"/>
    </location>
</feature>
<dbReference type="InterPro" id="IPR036322">
    <property type="entry name" value="WD40_repeat_dom_sf"/>
</dbReference>
<keyword evidence="3" id="KW-0677">Repeat</keyword>
<organism evidence="8 9">
    <name type="scientific">Plakobranchus ocellatus</name>
    <dbReference type="NCBI Taxonomy" id="259542"/>
    <lineage>
        <taxon>Eukaryota</taxon>
        <taxon>Metazoa</taxon>
        <taxon>Spiralia</taxon>
        <taxon>Lophotrochozoa</taxon>
        <taxon>Mollusca</taxon>
        <taxon>Gastropoda</taxon>
        <taxon>Heterobranchia</taxon>
        <taxon>Euthyneura</taxon>
        <taxon>Panpulmonata</taxon>
        <taxon>Sacoglossa</taxon>
        <taxon>Placobranchoidea</taxon>
        <taxon>Plakobranchidae</taxon>
        <taxon>Plakobranchus</taxon>
    </lineage>
</organism>
<evidence type="ECO:0000256" key="3">
    <source>
        <dbReference type="ARBA" id="ARBA00022737"/>
    </source>
</evidence>
<name>A0AAV3ZJR7_9GAST</name>
<keyword evidence="4" id="KW-0966">Cell projection</keyword>
<dbReference type="PANTHER" id="PTHR13720:SF13">
    <property type="entry name" value="CILIA- AND FLAGELLA-ASSOCIATED PROTEIN 251"/>
    <property type="match status" value="1"/>
</dbReference>
<comment type="subcellular location">
    <subcellularLocation>
        <location evidence="1">Cell projection</location>
        <location evidence="1">Cilium</location>
    </subcellularLocation>
</comment>
<dbReference type="InterPro" id="IPR015943">
    <property type="entry name" value="WD40/YVTN_repeat-like_dom_sf"/>
</dbReference>
<dbReference type="InterPro" id="IPR011992">
    <property type="entry name" value="EF-hand-dom_pair"/>
</dbReference>
<comment type="caution">
    <text evidence="8">The sequence shown here is derived from an EMBL/GenBank/DDBJ whole genome shotgun (WGS) entry which is preliminary data.</text>
</comment>
<feature type="compositionally biased region" description="Acidic residues" evidence="7">
    <location>
        <begin position="365"/>
        <end position="393"/>
    </location>
</feature>
<feature type="compositionally biased region" description="Acidic residues" evidence="7">
    <location>
        <begin position="158"/>
        <end position="171"/>
    </location>
</feature>
<feature type="compositionally biased region" description="Basic and acidic residues" evidence="7">
    <location>
        <begin position="296"/>
        <end position="325"/>
    </location>
</feature>
<evidence type="ECO:0000256" key="1">
    <source>
        <dbReference type="ARBA" id="ARBA00004138"/>
    </source>
</evidence>
<dbReference type="Proteomes" id="UP000735302">
    <property type="component" value="Unassembled WGS sequence"/>
</dbReference>
<dbReference type="Pfam" id="PF00400">
    <property type="entry name" value="WD40"/>
    <property type="match status" value="3"/>
</dbReference>
<evidence type="ECO:0000256" key="4">
    <source>
        <dbReference type="ARBA" id="ARBA00023273"/>
    </source>
</evidence>
<evidence type="ECO:0000256" key="5">
    <source>
        <dbReference type="ARBA" id="ARBA00040994"/>
    </source>
</evidence>
<feature type="compositionally biased region" description="Acidic residues" evidence="7">
    <location>
        <begin position="274"/>
        <end position="283"/>
    </location>
</feature>
<accession>A0AAV3ZJR7</accession>
<feature type="compositionally biased region" description="Acidic residues" evidence="7">
    <location>
        <begin position="185"/>
        <end position="195"/>
    </location>
</feature>
<dbReference type="InterPro" id="IPR001680">
    <property type="entry name" value="WD40_rpt"/>
</dbReference>
<keyword evidence="9" id="KW-1185">Reference proteome</keyword>
<evidence type="ECO:0000313" key="9">
    <source>
        <dbReference type="Proteomes" id="UP000735302"/>
    </source>
</evidence>
<evidence type="ECO:0000256" key="2">
    <source>
        <dbReference type="ARBA" id="ARBA00022574"/>
    </source>
</evidence>
<dbReference type="InterPro" id="IPR011047">
    <property type="entry name" value="Quinoprotein_ADH-like_sf"/>
</dbReference>
<dbReference type="SUPFAM" id="SSF47473">
    <property type="entry name" value="EF-hand"/>
    <property type="match status" value="1"/>
</dbReference>
<dbReference type="SUPFAM" id="SSF50978">
    <property type="entry name" value="WD40 repeat-like"/>
    <property type="match status" value="1"/>
</dbReference>
<feature type="compositionally biased region" description="Polar residues" evidence="7">
    <location>
        <begin position="211"/>
        <end position="223"/>
    </location>
</feature>
<feature type="compositionally biased region" description="Basic and acidic residues" evidence="7">
    <location>
        <begin position="141"/>
        <end position="157"/>
    </location>
</feature>
<keyword evidence="2 6" id="KW-0853">WD repeat</keyword>
<dbReference type="InterPro" id="IPR050630">
    <property type="entry name" value="WD_repeat_EMAP"/>
</dbReference>
<dbReference type="Gene3D" id="2.130.10.10">
    <property type="entry name" value="YVTN repeat-like/Quinoprotein amine dehydrogenase"/>
    <property type="match status" value="2"/>
</dbReference>
<feature type="compositionally biased region" description="Acidic residues" evidence="7">
    <location>
        <begin position="43"/>
        <end position="69"/>
    </location>
</feature>
<feature type="region of interest" description="Disordered" evidence="7">
    <location>
        <begin position="1"/>
        <end position="489"/>
    </location>
</feature>
<dbReference type="GO" id="GO:0036126">
    <property type="term" value="C:sperm flagellum"/>
    <property type="evidence" value="ECO:0007669"/>
    <property type="project" value="TreeGrafter"/>
</dbReference>
<evidence type="ECO:0000256" key="6">
    <source>
        <dbReference type="PROSITE-ProRule" id="PRU00221"/>
    </source>
</evidence>
<dbReference type="PANTHER" id="PTHR13720">
    <property type="entry name" value="WD-40 REPEAT PROTEIN"/>
    <property type="match status" value="1"/>
</dbReference>
<sequence length="1408" mass="156683">MADEEKDVPITDDNSNQAAEEGPGAALDQALDINQSSAGGEEVANEENPADAETDDNGVVEAQVEDGEQETSGPTAEDTTVDDKEHCEIQEEEPVSADMNDQVETQDTSEETLKEDQADKLEDQGDDHLDATDQEQDEAEHEQGHDLDDEKDLKGQEAQEELEAEGIENIEQELLSQVSVGAGEPQEEMESDSQMDVEKTQHDEIEMEIQEQATEGNTEQENSIGDHGEQEVTSEEHEEQKHVLEDSEKQGDAIGDFDEQRNSSNDHGEHQEAIEDQTEDDEHEPLQAAPTDQLQEDMREGNEQRDEENLQQEEKEQETEQKTAEETEEHEETGQEVSDIVETDKEERDAQDMEEDQGKDRENVPEEGEEVSQAEAAEETTVEEDGKEAEEAGVVESLPEAVAQEADAEMPPSTEESKEEPTEVPPATEESKEEPAAQVPPPTEESKEEVGDITALPQSEPEVDNNENASAPELPPAPHLPSVERSHTSIEGQMSTSALNVVWSFGLNRLVPVLNLSDGVRQAIMYPCAHVGIMYDYKNNKQHTLQAHLNPITCSAVSQDKRWLVTGDVGPDAMVNIWDTYTGTPIQTMFDPNPQGGVVAVALTPDSRYLATLSALPTQTLAIWDWTVDGDVPVCSADLKPEYGVQNFIFFDPTDFHHVVTNSETQVIFYHWADGAMEYFAPPLTDQDFNKPVGRYSQSLFQIGIARALTATSIGNLVVWDNNRPLSKIMDVNQSADKKPLKIIKVHDKGINVLTTTDQYIVIGDTSGHVKFFDQGLRLIYWYREFNSGPCTAISFAHMPDFSPVAPEGSKYPSDATKQAKPFVVRDFIVGTAIAVYCSINTDGTHLKIIHREHDSAVHALAAHPKLPIIAMGSYSGLLKLWNYRTKESVCSRVFEKCHIHTCTFDPKGFYIAIGCTNGAVFLVDSVALLDQVQGPFKSARDCITHIAFSHNSRYMATADAGFTITVYKRQRKEGRNLYTWHGRYRSHYKPIRDLMFDVHLDTNEPKLLSLGEDRMLIEYDLNYVGKTNNKVWPSATDRIEQGAIPQCMTRYPPITKEHFFLTATDQYKLKCFNSTTKMCRKTVLGPTYGSPIRKMMVVPTQSDESVSRFLAYITDDKVGLHFLPATGNPHLAMALIAHPSGISNLACSFDGSYLFTAGGPDFAVHMWEINIAALEAQAKLGGEDLVPFYGLLEGGRDGELYAELEDLFYYAQLRHQGINSTETRQIGNRVPISEVPFIMRAMGFYPSEQEIEDMLNEIKYDEYVNLGHYQEDVDLGQFIKLYVNHRPAFGLSPEKLLWAFETLAHTAEDGSCTLERGDLLDILQKNGEHMTEYELAEHLATLLGFNNEGGTCEQEEFDAQKAGQYIADALPFDVSAEIMINEILGFSMTTDPPAADDTKVVVKSGAS</sequence>